<keyword evidence="3" id="KW-1185">Reference proteome</keyword>
<sequence length="123" mass="13491">MVSVVGAWTLVSYLDVDESGRTRGGPLGEDPYGLLIYSPTGHVSVSMMSSRDGPEAERYMGYAGRWRLDGGCVIHDVLVSSHPHLAGTRQVRDVVLDDDRLTLAGVSLLGGRPQRRVLTWRRV</sequence>
<dbReference type="Proteomes" id="UP001257895">
    <property type="component" value="Unassembled WGS sequence"/>
</dbReference>
<dbReference type="Pfam" id="PF13924">
    <property type="entry name" value="Lipocalin_5"/>
    <property type="match status" value="1"/>
</dbReference>
<protein>
    <submittedName>
        <fullName evidence="2">Lipocalin-like domain-containing protein</fullName>
    </submittedName>
</protein>
<evidence type="ECO:0000313" key="3">
    <source>
        <dbReference type="Proteomes" id="UP001257895"/>
    </source>
</evidence>
<evidence type="ECO:0000313" key="2">
    <source>
        <dbReference type="EMBL" id="MDT6972609.1"/>
    </source>
</evidence>
<evidence type="ECO:0000259" key="1">
    <source>
        <dbReference type="Pfam" id="PF13924"/>
    </source>
</evidence>
<gene>
    <name evidence="2" type="ORF">QNO05_22605</name>
</gene>
<accession>A0ABU3JC41</accession>
<dbReference type="RefSeq" id="WP_019524854.1">
    <property type="nucleotide sequence ID" value="NZ_BAAAGV010000021.1"/>
</dbReference>
<reference evidence="2 3" key="1">
    <citation type="submission" date="2023-05" db="EMBL/GenBank/DDBJ databases">
        <title>Streptomyces fuscus sp. nov., a brown-black pigment producing actinomyces isolated from dry sand of Sea duck farm.</title>
        <authorList>
            <person name="Xie J."/>
            <person name="Shen N."/>
        </authorList>
    </citation>
    <scope>NUCLEOTIDE SEQUENCE [LARGE SCALE GENOMIC DNA]</scope>
    <source>
        <strain evidence="2 3">CGMCC 4.1883</strain>
    </source>
</reference>
<dbReference type="EMBL" id="JASKMB010000021">
    <property type="protein sequence ID" value="MDT6972609.1"/>
    <property type="molecule type" value="Genomic_DNA"/>
</dbReference>
<proteinExistence type="predicted"/>
<feature type="domain" description="Lipocalin-like" evidence="1">
    <location>
        <begin position="5"/>
        <end position="123"/>
    </location>
</feature>
<name>A0ABU3JC41_9ACTN</name>
<organism evidence="2 3">
    <name type="scientific">Streptomyces thermocarboxydus</name>
    <dbReference type="NCBI Taxonomy" id="59299"/>
    <lineage>
        <taxon>Bacteria</taxon>
        <taxon>Bacillati</taxon>
        <taxon>Actinomycetota</taxon>
        <taxon>Actinomycetes</taxon>
        <taxon>Kitasatosporales</taxon>
        <taxon>Streptomycetaceae</taxon>
        <taxon>Streptomyces</taxon>
    </lineage>
</organism>
<dbReference type="InterPro" id="IPR024311">
    <property type="entry name" value="Lipocalin-like"/>
</dbReference>
<comment type="caution">
    <text evidence="2">The sequence shown here is derived from an EMBL/GenBank/DDBJ whole genome shotgun (WGS) entry which is preliminary data.</text>
</comment>